<evidence type="ECO:0000313" key="2">
    <source>
        <dbReference type="EMBL" id="MBB5057465.1"/>
    </source>
</evidence>
<accession>A0A7W7ZCP2</accession>
<feature type="domain" description="Helix-turn-helix" evidence="1">
    <location>
        <begin position="8"/>
        <end position="57"/>
    </location>
</feature>
<dbReference type="AlphaFoldDB" id="A0A7W7ZCP2"/>
<evidence type="ECO:0000313" key="3">
    <source>
        <dbReference type="Proteomes" id="UP000540989"/>
    </source>
</evidence>
<comment type="caution">
    <text evidence="2">The sequence shown here is derived from an EMBL/GenBank/DDBJ whole genome shotgun (WGS) entry which is preliminary data.</text>
</comment>
<organism evidence="2 3">
    <name type="scientific">Granulicella aggregans</name>
    <dbReference type="NCBI Taxonomy" id="474949"/>
    <lineage>
        <taxon>Bacteria</taxon>
        <taxon>Pseudomonadati</taxon>
        <taxon>Acidobacteriota</taxon>
        <taxon>Terriglobia</taxon>
        <taxon>Terriglobales</taxon>
        <taxon>Acidobacteriaceae</taxon>
        <taxon>Granulicella</taxon>
    </lineage>
</organism>
<proteinExistence type="predicted"/>
<sequence length="69" mass="7739">MVSNPLTYTVDEFCHAMNISRSGFYALRKRGEGPREARVGGRNLISRDAAVEWLRGCERNAIKVPETAN</sequence>
<dbReference type="Pfam" id="PF12728">
    <property type="entry name" value="HTH_17"/>
    <property type="match status" value="1"/>
</dbReference>
<keyword evidence="3" id="KW-1185">Reference proteome</keyword>
<dbReference type="Proteomes" id="UP000540989">
    <property type="component" value="Unassembled WGS sequence"/>
</dbReference>
<gene>
    <name evidence="2" type="ORF">HDF16_002171</name>
</gene>
<name>A0A7W7ZCP2_9BACT</name>
<dbReference type="GO" id="GO:0003677">
    <property type="term" value="F:DNA binding"/>
    <property type="evidence" value="ECO:0007669"/>
    <property type="project" value="UniProtKB-KW"/>
</dbReference>
<keyword evidence="2" id="KW-0238">DNA-binding</keyword>
<dbReference type="RefSeq" id="WP_184216416.1">
    <property type="nucleotide sequence ID" value="NZ_JACHIP010000003.1"/>
</dbReference>
<dbReference type="EMBL" id="JACHIP010000003">
    <property type="protein sequence ID" value="MBB5057465.1"/>
    <property type="molecule type" value="Genomic_DNA"/>
</dbReference>
<evidence type="ECO:0000259" key="1">
    <source>
        <dbReference type="Pfam" id="PF12728"/>
    </source>
</evidence>
<reference evidence="2 3" key="1">
    <citation type="submission" date="2020-08" db="EMBL/GenBank/DDBJ databases">
        <title>Genomic Encyclopedia of Type Strains, Phase IV (KMG-V): Genome sequencing to study the core and pangenomes of soil and plant-associated prokaryotes.</title>
        <authorList>
            <person name="Whitman W."/>
        </authorList>
    </citation>
    <scope>NUCLEOTIDE SEQUENCE [LARGE SCALE GENOMIC DNA]</scope>
    <source>
        <strain evidence="2 3">M8UP14</strain>
    </source>
</reference>
<protein>
    <submittedName>
        <fullName evidence="2">Putative DNA-binding transcriptional regulator AlpA</fullName>
    </submittedName>
</protein>
<dbReference type="InterPro" id="IPR041657">
    <property type="entry name" value="HTH_17"/>
</dbReference>